<dbReference type="STRING" id="1341154.FCR2A7T_28190"/>
<dbReference type="EMBL" id="VLKQ01000008">
    <property type="protein sequence ID" value="TWI11762.1"/>
    <property type="molecule type" value="Genomic_DNA"/>
</dbReference>
<comment type="caution">
    <text evidence="2">The sequence shown here is derived from an EMBL/GenBank/DDBJ whole genome shotgun (WGS) entry which is preliminary data.</text>
</comment>
<dbReference type="Gene3D" id="1.25.40.10">
    <property type="entry name" value="Tetratricopeptide repeat domain"/>
    <property type="match status" value="1"/>
</dbReference>
<evidence type="ECO:0000259" key="1">
    <source>
        <dbReference type="Pfam" id="PF19413"/>
    </source>
</evidence>
<feature type="domain" description="YaiO beta-barrel" evidence="1">
    <location>
        <begin position="178"/>
        <end position="354"/>
    </location>
</feature>
<reference evidence="2 3" key="1">
    <citation type="journal article" date="2015" name="Stand. Genomic Sci.">
        <title>Genomic Encyclopedia of Bacterial and Archaeal Type Strains, Phase III: the genomes of soil and plant-associated and newly described type strains.</title>
        <authorList>
            <person name="Whitman W.B."/>
            <person name="Woyke T."/>
            <person name="Klenk H.P."/>
            <person name="Zhou Y."/>
            <person name="Lilburn T.G."/>
            <person name="Beck B.J."/>
            <person name="De Vos P."/>
            <person name="Vandamme P."/>
            <person name="Eisen J.A."/>
            <person name="Garrity G."/>
            <person name="Hugenholtz P."/>
            <person name="Kyrpides N.C."/>
        </authorList>
    </citation>
    <scope>NUCLEOTIDE SEQUENCE [LARGE SCALE GENOMIC DNA]</scope>
    <source>
        <strain evidence="2 3">CGMCC 1.7270</strain>
    </source>
</reference>
<dbReference type="Proteomes" id="UP000319848">
    <property type="component" value="Unassembled WGS sequence"/>
</dbReference>
<sequence length="416" mass="48364">MKKVVFILIFNLIYSIGLQAQKIDTDSLLVKTAFELNTNKNYAKTIELSRLGIKKAPNYLDFHLVLGRAFWMTQQKDSARFYFNHVITENPKYKEAFSYLSKLEIEEKNSNNAIVVLDKAITFYPEEKEFYLLKSDAIALEKDDEKSIQYLNSVAEKFPDDKNLQNQLTELKLKSVSDRIGLNYNFTTFSRNGVGPWHLIGLQYIRERKKLTLIGRVNFADRRYFGESVNSGFQSEFETYFTHGKKSYSFANVALGDNTVFPTLRAAYSFFHTLGKSWEGDLGVRYTRTVDKDLGTGVVGIGKYVGSYWFNLKSYWQWENSKMYPAFTATTRYYFDTKYDYATVIAGYGTSPDERVTLGQFQQRVALSSYRIGAGYYKLLWEHYCVGLQGMVNRQEYTPNAFQNEFDLFFSIQYKF</sequence>
<dbReference type="SUPFAM" id="SSF48452">
    <property type="entry name" value="TPR-like"/>
    <property type="match status" value="1"/>
</dbReference>
<evidence type="ECO:0000313" key="3">
    <source>
        <dbReference type="Proteomes" id="UP000319848"/>
    </source>
</evidence>
<proteinExistence type="predicted"/>
<gene>
    <name evidence="2" type="ORF">IP98_01930</name>
</gene>
<accession>A0A562LVZ5</accession>
<dbReference type="OrthoDB" id="742239at2"/>
<dbReference type="RefSeq" id="WP_035118702.1">
    <property type="nucleotide sequence ID" value="NZ_AVBI01000024.1"/>
</dbReference>
<keyword evidence="3" id="KW-1185">Reference proteome</keyword>
<protein>
    <submittedName>
        <fullName evidence="2">YaiO family outer membrane protein</fullName>
    </submittedName>
</protein>
<evidence type="ECO:0000313" key="2">
    <source>
        <dbReference type="EMBL" id="TWI11762.1"/>
    </source>
</evidence>
<dbReference type="AlphaFoldDB" id="A0A562LVZ5"/>
<dbReference type="Pfam" id="PF19413">
    <property type="entry name" value="YaiO"/>
    <property type="match status" value="1"/>
</dbReference>
<organism evidence="2 3">
    <name type="scientific">Flavobacterium cauense R2A-7</name>
    <dbReference type="NCBI Taxonomy" id="1341154"/>
    <lineage>
        <taxon>Bacteria</taxon>
        <taxon>Pseudomonadati</taxon>
        <taxon>Bacteroidota</taxon>
        <taxon>Flavobacteriia</taxon>
        <taxon>Flavobacteriales</taxon>
        <taxon>Flavobacteriaceae</taxon>
        <taxon>Flavobacterium</taxon>
    </lineage>
</organism>
<dbReference type="NCBIfam" id="TIGR04390">
    <property type="entry name" value="OMP_YaiO_dom"/>
    <property type="match status" value="1"/>
</dbReference>
<dbReference type="InterPro" id="IPR030887">
    <property type="entry name" value="Beta-barrel_YaiO"/>
</dbReference>
<name>A0A562LVZ5_9FLAO</name>
<dbReference type="InterPro" id="IPR011990">
    <property type="entry name" value="TPR-like_helical_dom_sf"/>
</dbReference>